<keyword evidence="1" id="KW-0472">Membrane</keyword>
<feature type="domain" description="Chlorhexidine efflux transporter" evidence="2">
    <location>
        <begin position="2"/>
        <end position="62"/>
    </location>
</feature>
<evidence type="ECO:0000313" key="4">
    <source>
        <dbReference type="Proteomes" id="UP000256431"/>
    </source>
</evidence>
<keyword evidence="1" id="KW-0812">Transmembrane</keyword>
<keyword evidence="1" id="KW-1133">Transmembrane helix</keyword>
<protein>
    <recommendedName>
        <fullName evidence="2">Chlorhexidine efflux transporter domain-containing protein</fullName>
    </recommendedName>
</protein>
<name>A0A3D8GY27_9GAMM</name>
<dbReference type="EMBL" id="QRDH01000011">
    <property type="protein sequence ID" value="RDU39368.1"/>
    <property type="molecule type" value="Genomic_DNA"/>
</dbReference>
<feature type="transmembrane region" description="Helical" evidence="1">
    <location>
        <begin position="107"/>
        <end position="129"/>
    </location>
</feature>
<evidence type="ECO:0000259" key="2">
    <source>
        <dbReference type="Pfam" id="PF05232"/>
    </source>
</evidence>
<feature type="transmembrane region" description="Helical" evidence="1">
    <location>
        <begin position="38"/>
        <end position="57"/>
    </location>
</feature>
<feature type="transmembrane region" description="Helical" evidence="1">
    <location>
        <begin position="78"/>
        <end position="101"/>
    </location>
</feature>
<gene>
    <name evidence="3" type="ORF">DXI23_18225</name>
</gene>
<dbReference type="Proteomes" id="UP000256431">
    <property type="component" value="Unassembled WGS sequence"/>
</dbReference>
<dbReference type="InterPro" id="IPR007896">
    <property type="entry name" value="BTP_bacteria"/>
</dbReference>
<keyword evidence="4" id="KW-1185">Reference proteome</keyword>
<accession>A0A3D8GY27</accession>
<proteinExistence type="predicted"/>
<dbReference type="NCBIfam" id="NF033664">
    <property type="entry name" value="PACE_transport"/>
    <property type="match status" value="1"/>
</dbReference>
<evidence type="ECO:0000256" key="1">
    <source>
        <dbReference type="SAM" id="Phobius"/>
    </source>
</evidence>
<evidence type="ECO:0000313" key="3">
    <source>
        <dbReference type="EMBL" id="RDU39368.1"/>
    </source>
</evidence>
<dbReference type="Pfam" id="PF05232">
    <property type="entry name" value="BTP"/>
    <property type="match status" value="2"/>
</dbReference>
<dbReference type="InterPro" id="IPR058208">
    <property type="entry name" value="PACE"/>
</dbReference>
<feature type="transmembrane region" description="Helical" evidence="1">
    <location>
        <begin position="12"/>
        <end position="32"/>
    </location>
</feature>
<dbReference type="RefSeq" id="WP_104271887.1">
    <property type="nucleotide sequence ID" value="NZ_PSSW01000012.1"/>
</dbReference>
<organism evidence="3 4">
    <name type="scientific">Marinobacter flavimaris</name>
    <dbReference type="NCBI Taxonomy" id="262076"/>
    <lineage>
        <taxon>Bacteria</taxon>
        <taxon>Pseudomonadati</taxon>
        <taxon>Pseudomonadota</taxon>
        <taxon>Gammaproteobacteria</taxon>
        <taxon>Pseudomonadales</taxon>
        <taxon>Marinobacteraceae</taxon>
        <taxon>Marinobacter</taxon>
    </lineage>
</organism>
<dbReference type="AlphaFoldDB" id="A0A3D8GY27"/>
<reference evidence="3 4" key="1">
    <citation type="submission" date="2018-08" db="EMBL/GenBank/DDBJ databases">
        <title>Genome sequence of Marinobacter flavimaris KCTC 12185.</title>
        <authorList>
            <person name="Chun J."/>
            <person name="Kim B.-Y."/>
            <person name="Choi S.-B."/>
            <person name="Kwak M.-J."/>
        </authorList>
    </citation>
    <scope>NUCLEOTIDE SEQUENCE [LARGE SCALE GENOMIC DNA]</scope>
    <source>
        <strain evidence="3 4">KCTC 12185</strain>
    </source>
</reference>
<sequence>MRSTKDRVRQAISFEVIGLLLSVPLAAVTFGFDMGRTGVLGVVGATIATIWNYLFNLGFDHGLKHFTGSTQKSLRVRFLHAVSFELGLMLIFLPIIAWWMGIGLLEALIVDIAFVVFYLVYAFVFTWSYDTIFPDTDAKKSNAT</sequence>
<feature type="domain" description="Chlorhexidine efflux transporter" evidence="2">
    <location>
        <begin position="72"/>
        <end position="134"/>
    </location>
</feature>
<comment type="caution">
    <text evidence="3">The sequence shown here is derived from an EMBL/GenBank/DDBJ whole genome shotgun (WGS) entry which is preliminary data.</text>
</comment>